<evidence type="ECO:0000259" key="2">
    <source>
        <dbReference type="Pfam" id="PF00582"/>
    </source>
</evidence>
<feature type="domain" description="UspA" evidence="2">
    <location>
        <begin position="8"/>
        <end position="132"/>
    </location>
</feature>
<dbReference type="PRINTS" id="PR01438">
    <property type="entry name" value="UNVRSLSTRESS"/>
</dbReference>
<comment type="similarity">
    <text evidence="1">Belongs to the universal stress protein A family.</text>
</comment>
<dbReference type="InterPro" id="IPR014729">
    <property type="entry name" value="Rossmann-like_a/b/a_fold"/>
</dbReference>
<dbReference type="InterPro" id="IPR006015">
    <property type="entry name" value="Universal_stress_UspA"/>
</dbReference>
<evidence type="ECO:0000313" key="3">
    <source>
        <dbReference type="EMBL" id="SFO46495.1"/>
    </source>
</evidence>
<dbReference type="Gene3D" id="3.40.50.620">
    <property type="entry name" value="HUPs"/>
    <property type="match status" value="1"/>
</dbReference>
<dbReference type="Proteomes" id="UP000183642">
    <property type="component" value="Unassembled WGS sequence"/>
</dbReference>
<name>A0A1I5HE13_9ACTN</name>
<evidence type="ECO:0000256" key="1">
    <source>
        <dbReference type="ARBA" id="ARBA00008791"/>
    </source>
</evidence>
<sequence>MSQQQPVVVVGHVPTPRGRAALAHALAEAERRGARLVVVNSSRGDALVDEEYLQGDPLRRLHDELTVSGIPFELRQPVGRDAAEELADAVEQTGAEVLVIGLRRRSAVGKLLLGSAAQRILLAVDCPVLAVKGPPAITT</sequence>
<dbReference type="InterPro" id="IPR006016">
    <property type="entry name" value="UspA"/>
</dbReference>
<evidence type="ECO:0000313" key="4">
    <source>
        <dbReference type="Proteomes" id="UP000183642"/>
    </source>
</evidence>
<dbReference type="PANTHER" id="PTHR46268:SF6">
    <property type="entry name" value="UNIVERSAL STRESS PROTEIN UP12"/>
    <property type="match status" value="1"/>
</dbReference>
<reference evidence="4" key="1">
    <citation type="submission" date="2016-10" db="EMBL/GenBank/DDBJ databases">
        <authorList>
            <person name="Varghese N."/>
            <person name="Submissions S."/>
        </authorList>
    </citation>
    <scope>NUCLEOTIDE SEQUENCE [LARGE SCALE GENOMIC DNA]</scope>
    <source>
        <strain evidence="4">DSM 43161</strain>
    </source>
</reference>
<dbReference type="CDD" id="cd00293">
    <property type="entry name" value="USP-like"/>
    <property type="match status" value="1"/>
</dbReference>
<dbReference type="Pfam" id="PF00582">
    <property type="entry name" value="Usp"/>
    <property type="match status" value="1"/>
</dbReference>
<keyword evidence="4" id="KW-1185">Reference proteome</keyword>
<dbReference type="SUPFAM" id="SSF52402">
    <property type="entry name" value="Adenine nucleotide alpha hydrolases-like"/>
    <property type="match status" value="1"/>
</dbReference>
<dbReference type="AlphaFoldDB" id="A0A1I5HE13"/>
<proteinExistence type="inferred from homology"/>
<accession>A0A1I5HE13</accession>
<organism evidence="3 4">
    <name type="scientific">Geodermatophilus obscurus</name>
    <dbReference type="NCBI Taxonomy" id="1861"/>
    <lineage>
        <taxon>Bacteria</taxon>
        <taxon>Bacillati</taxon>
        <taxon>Actinomycetota</taxon>
        <taxon>Actinomycetes</taxon>
        <taxon>Geodermatophilales</taxon>
        <taxon>Geodermatophilaceae</taxon>
        <taxon>Geodermatophilus</taxon>
    </lineage>
</organism>
<dbReference type="PANTHER" id="PTHR46268">
    <property type="entry name" value="STRESS RESPONSE PROTEIN NHAX"/>
    <property type="match status" value="1"/>
</dbReference>
<dbReference type="EMBL" id="FOWE01000009">
    <property type="protein sequence ID" value="SFO46495.1"/>
    <property type="molecule type" value="Genomic_DNA"/>
</dbReference>
<gene>
    <name evidence="3" type="ORF">SAMN05660359_03627</name>
</gene>
<dbReference type="RefSeq" id="WP_244274314.1">
    <property type="nucleotide sequence ID" value="NZ_FOWE01000009.1"/>
</dbReference>
<protein>
    <submittedName>
        <fullName evidence="3">Nucleotide-binding universal stress protein, UspA family</fullName>
    </submittedName>
</protein>